<accession>A0A915IAY4</accession>
<evidence type="ECO:0000313" key="1">
    <source>
        <dbReference type="Proteomes" id="UP000887565"/>
    </source>
</evidence>
<dbReference type="Proteomes" id="UP000887565">
    <property type="component" value="Unplaced"/>
</dbReference>
<evidence type="ECO:0000313" key="2">
    <source>
        <dbReference type="WBParaSite" id="nRc.2.0.1.t11344-RA"/>
    </source>
</evidence>
<protein>
    <submittedName>
        <fullName evidence="2">Uncharacterized protein</fullName>
    </submittedName>
</protein>
<reference evidence="2" key="1">
    <citation type="submission" date="2022-11" db="UniProtKB">
        <authorList>
            <consortium name="WormBaseParasite"/>
        </authorList>
    </citation>
    <scope>IDENTIFICATION</scope>
</reference>
<organism evidence="1 2">
    <name type="scientific">Romanomermis culicivorax</name>
    <name type="common">Nematode worm</name>
    <dbReference type="NCBI Taxonomy" id="13658"/>
    <lineage>
        <taxon>Eukaryota</taxon>
        <taxon>Metazoa</taxon>
        <taxon>Ecdysozoa</taxon>
        <taxon>Nematoda</taxon>
        <taxon>Enoplea</taxon>
        <taxon>Dorylaimia</taxon>
        <taxon>Mermithida</taxon>
        <taxon>Mermithoidea</taxon>
        <taxon>Mermithidae</taxon>
        <taxon>Romanomermis</taxon>
    </lineage>
</organism>
<dbReference type="AlphaFoldDB" id="A0A915IAY4"/>
<name>A0A915IAY4_ROMCU</name>
<keyword evidence="1" id="KW-1185">Reference proteome</keyword>
<dbReference type="WBParaSite" id="nRc.2.0.1.t11344-RA">
    <property type="protein sequence ID" value="nRc.2.0.1.t11344-RA"/>
    <property type="gene ID" value="nRc.2.0.1.g11344"/>
</dbReference>
<proteinExistence type="predicted"/>
<sequence length="94" mass="10384">MIKNISSSPMTGQGMTEVRKTCAFVASELDYLLIEHHKKGVLRQAGAGAYGSWRGLGVRPAMVKDRTRLSSTMISDDSKMYNRISACLLYISPE</sequence>